<reference evidence="2" key="1">
    <citation type="submission" date="2022-10" db="EMBL/GenBank/DDBJ databases">
        <title>Cytochrome P450 Catalyzes Benzene Ring Formation in the Biosynthesis of Trialkyl-Substituted Aromatic Polyketides.</title>
        <authorList>
            <person name="Zhao E."/>
            <person name="Ge H."/>
        </authorList>
    </citation>
    <scope>NUCLEOTIDE SEQUENCE</scope>
    <source>
        <strain evidence="2">NA0869</strain>
    </source>
</reference>
<sequence length="69" mass="7219">MKPLSGHLHEGGPGAIADLDFTLPGDNPGNPVITTGFKAARAKPFTTAQKHGNKSIAAQRAACKHPFTR</sequence>
<proteinExistence type="predicted"/>
<evidence type="ECO:0000256" key="1">
    <source>
        <dbReference type="SAM" id="MobiDB-lite"/>
    </source>
</evidence>
<protein>
    <submittedName>
        <fullName evidence="2">Uncharacterized protein</fullName>
    </submittedName>
</protein>
<evidence type="ECO:0000313" key="2">
    <source>
        <dbReference type="EMBL" id="UYQ66221.1"/>
    </source>
</evidence>
<evidence type="ECO:0000313" key="3">
    <source>
        <dbReference type="Proteomes" id="UP001163878"/>
    </source>
</evidence>
<organism evidence="2 3">
    <name type="scientific">Streptomyces peucetius</name>
    <dbReference type="NCBI Taxonomy" id="1950"/>
    <lineage>
        <taxon>Bacteria</taxon>
        <taxon>Bacillati</taxon>
        <taxon>Actinomycetota</taxon>
        <taxon>Actinomycetes</taxon>
        <taxon>Kitasatosporales</taxon>
        <taxon>Streptomycetaceae</taxon>
        <taxon>Streptomyces</taxon>
    </lineage>
</organism>
<dbReference type="RefSeq" id="WP_264249675.1">
    <property type="nucleotide sequence ID" value="NZ_CP107567.1"/>
</dbReference>
<dbReference type="Proteomes" id="UP001163878">
    <property type="component" value="Chromosome"/>
</dbReference>
<keyword evidence="3" id="KW-1185">Reference proteome</keyword>
<dbReference type="EMBL" id="CP107567">
    <property type="protein sequence ID" value="UYQ66221.1"/>
    <property type="molecule type" value="Genomic_DNA"/>
</dbReference>
<accession>A0ABY6IGS8</accession>
<feature type="region of interest" description="Disordered" evidence="1">
    <location>
        <begin position="47"/>
        <end position="69"/>
    </location>
</feature>
<name>A0ABY6IGS8_STRPE</name>
<gene>
    <name evidence="2" type="ORF">OGH68_35390</name>
</gene>